<dbReference type="Pfam" id="PF00005">
    <property type="entry name" value="ABC_tran"/>
    <property type="match status" value="1"/>
</dbReference>
<evidence type="ECO:0000313" key="5">
    <source>
        <dbReference type="EMBL" id="MFD2216530.1"/>
    </source>
</evidence>
<dbReference type="EMBL" id="JBHUIK010000007">
    <property type="protein sequence ID" value="MFD2216530.1"/>
    <property type="molecule type" value="Genomic_DNA"/>
</dbReference>
<reference evidence="6" key="1">
    <citation type="journal article" date="2019" name="Int. J. Syst. Evol. Microbiol.">
        <title>The Global Catalogue of Microorganisms (GCM) 10K type strain sequencing project: providing services to taxonomists for standard genome sequencing and annotation.</title>
        <authorList>
            <consortium name="The Broad Institute Genomics Platform"/>
            <consortium name="The Broad Institute Genome Sequencing Center for Infectious Disease"/>
            <person name="Wu L."/>
            <person name="Ma J."/>
        </authorList>
    </citation>
    <scope>NUCLEOTIDE SEQUENCE [LARGE SCALE GENOMIC DNA]</scope>
    <source>
        <strain evidence="6">CGMCC 1.15474</strain>
    </source>
</reference>
<dbReference type="Proteomes" id="UP001597318">
    <property type="component" value="Unassembled WGS sequence"/>
</dbReference>
<dbReference type="InterPro" id="IPR003439">
    <property type="entry name" value="ABC_transporter-like_ATP-bd"/>
</dbReference>
<dbReference type="InterPro" id="IPR003593">
    <property type="entry name" value="AAA+_ATPase"/>
</dbReference>
<dbReference type="PANTHER" id="PTHR42939:SF1">
    <property type="entry name" value="ABC TRANSPORTER ATP-BINDING PROTEIN ALBC-RELATED"/>
    <property type="match status" value="1"/>
</dbReference>
<keyword evidence="6" id="KW-1185">Reference proteome</keyword>
<dbReference type="SUPFAM" id="SSF52540">
    <property type="entry name" value="P-loop containing nucleoside triphosphate hydrolases"/>
    <property type="match status" value="1"/>
</dbReference>
<sequence length="237" mass="26920">MVSILELQNLEFIINERKVLKSINFSWRKGETVAFIGGNGAGKSTLLKIIALLSQPSDGKLSLAKGASKNKWKNNLGVVFPDSFLHDSLTAIENLRFYQQIYGKDDKRFIEHILNKVQLVTVKDELVGTYSKGMRQRLSIARALVHQPEYLLLDEPFDGLDLKSKMIIEDILNVHESQGNGYILVSHDVKQAFDLCKRSILLHDGEIIVDEKSSQISLLSFLDKYQSLLERNENEFL</sequence>
<dbReference type="GO" id="GO:0005524">
    <property type="term" value="F:ATP binding"/>
    <property type="evidence" value="ECO:0007669"/>
    <property type="project" value="UniProtKB-KW"/>
</dbReference>
<dbReference type="InterPro" id="IPR051782">
    <property type="entry name" value="ABC_Transporter_VariousFunc"/>
</dbReference>
<proteinExistence type="predicted"/>
<dbReference type="InterPro" id="IPR017871">
    <property type="entry name" value="ABC_transporter-like_CS"/>
</dbReference>
<name>A0ABW5C3W1_9BACI</name>
<organism evidence="5 6">
    <name type="scientific">Metabacillus endolithicus</name>
    <dbReference type="NCBI Taxonomy" id="1535204"/>
    <lineage>
        <taxon>Bacteria</taxon>
        <taxon>Bacillati</taxon>
        <taxon>Bacillota</taxon>
        <taxon>Bacilli</taxon>
        <taxon>Bacillales</taxon>
        <taxon>Bacillaceae</taxon>
        <taxon>Metabacillus</taxon>
    </lineage>
</organism>
<dbReference type="PROSITE" id="PS00211">
    <property type="entry name" value="ABC_TRANSPORTER_1"/>
    <property type="match status" value="1"/>
</dbReference>
<dbReference type="PROSITE" id="PS50893">
    <property type="entry name" value="ABC_TRANSPORTER_2"/>
    <property type="match status" value="1"/>
</dbReference>
<dbReference type="Gene3D" id="3.40.50.300">
    <property type="entry name" value="P-loop containing nucleotide triphosphate hydrolases"/>
    <property type="match status" value="1"/>
</dbReference>
<dbReference type="PANTHER" id="PTHR42939">
    <property type="entry name" value="ABC TRANSPORTER ATP-BINDING PROTEIN ALBC-RELATED"/>
    <property type="match status" value="1"/>
</dbReference>
<evidence type="ECO:0000313" key="6">
    <source>
        <dbReference type="Proteomes" id="UP001597318"/>
    </source>
</evidence>
<comment type="caution">
    <text evidence="5">The sequence shown here is derived from an EMBL/GenBank/DDBJ whole genome shotgun (WGS) entry which is preliminary data.</text>
</comment>
<evidence type="ECO:0000256" key="3">
    <source>
        <dbReference type="ARBA" id="ARBA00022840"/>
    </source>
</evidence>
<evidence type="ECO:0000259" key="4">
    <source>
        <dbReference type="PROSITE" id="PS50893"/>
    </source>
</evidence>
<feature type="domain" description="ABC transporter" evidence="4">
    <location>
        <begin position="5"/>
        <end position="229"/>
    </location>
</feature>
<dbReference type="InterPro" id="IPR027417">
    <property type="entry name" value="P-loop_NTPase"/>
</dbReference>
<evidence type="ECO:0000256" key="2">
    <source>
        <dbReference type="ARBA" id="ARBA00022741"/>
    </source>
</evidence>
<accession>A0ABW5C3W1</accession>
<keyword evidence="1" id="KW-0813">Transport</keyword>
<keyword evidence="2" id="KW-0547">Nucleotide-binding</keyword>
<dbReference type="CDD" id="cd03230">
    <property type="entry name" value="ABC_DR_subfamily_A"/>
    <property type="match status" value="1"/>
</dbReference>
<keyword evidence="3 5" id="KW-0067">ATP-binding</keyword>
<dbReference type="SMART" id="SM00382">
    <property type="entry name" value="AAA"/>
    <property type="match status" value="1"/>
</dbReference>
<protein>
    <submittedName>
        <fullName evidence="5">ABC transporter ATP-binding protein</fullName>
    </submittedName>
</protein>
<gene>
    <name evidence="5" type="ORF">ACFSKK_22910</name>
</gene>
<dbReference type="RefSeq" id="WP_247347494.1">
    <property type="nucleotide sequence ID" value="NZ_CP095551.1"/>
</dbReference>
<evidence type="ECO:0000256" key="1">
    <source>
        <dbReference type="ARBA" id="ARBA00022448"/>
    </source>
</evidence>